<dbReference type="SUPFAM" id="SSF143100">
    <property type="entry name" value="TTHA1013/TTHA0281-like"/>
    <property type="match status" value="1"/>
</dbReference>
<accession>A0A1G2LCD2</accession>
<dbReference type="STRING" id="1802280.A3B37_03550"/>
<dbReference type="AlphaFoldDB" id="A0A1G2LCD2"/>
<evidence type="ECO:0000313" key="1">
    <source>
        <dbReference type="EMBL" id="OHA09260.1"/>
    </source>
</evidence>
<comment type="caution">
    <text evidence="1">The sequence shown here is derived from an EMBL/GenBank/DDBJ whole genome shotgun (WGS) entry which is preliminary data.</text>
</comment>
<sequence length="86" mass="10019">MRFLLTTKVWKDGRHFVAYTPELDLASQGRTPAHAEERLREAVSLFFEETRRMGTFGEVMRQAGFLKRHRRWEAPRVSIGSLEVAV</sequence>
<dbReference type="EMBL" id="MHQS01000005">
    <property type="protein sequence ID" value="OHA09260.1"/>
    <property type="molecule type" value="Genomic_DNA"/>
</dbReference>
<evidence type="ECO:0008006" key="3">
    <source>
        <dbReference type="Google" id="ProtNLM"/>
    </source>
</evidence>
<protein>
    <recommendedName>
        <fullName evidence="3">HicB-like antitoxin of toxin-antitoxin system domain-containing protein</fullName>
    </recommendedName>
</protein>
<organism evidence="1 2">
    <name type="scientific">Candidatus Sungbacteria bacterium RIFCSPLOWO2_01_FULL_59_16</name>
    <dbReference type="NCBI Taxonomy" id="1802280"/>
    <lineage>
        <taxon>Bacteria</taxon>
        <taxon>Candidatus Sungiibacteriota</taxon>
    </lineage>
</organism>
<name>A0A1G2LCD2_9BACT</name>
<reference evidence="1 2" key="1">
    <citation type="journal article" date="2016" name="Nat. Commun.">
        <title>Thousands of microbial genomes shed light on interconnected biogeochemical processes in an aquifer system.</title>
        <authorList>
            <person name="Anantharaman K."/>
            <person name="Brown C.T."/>
            <person name="Hug L.A."/>
            <person name="Sharon I."/>
            <person name="Castelle C.J."/>
            <person name="Probst A.J."/>
            <person name="Thomas B.C."/>
            <person name="Singh A."/>
            <person name="Wilkins M.J."/>
            <person name="Karaoz U."/>
            <person name="Brodie E.L."/>
            <person name="Williams K.H."/>
            <person name="Hubbard S.S."/>
            <person name="Banfield J.F."/>
        </authorList>
    </citation>
    <scope>NUCLEOTIDE SEQUENCE [LARGE SCALE GENOMIC DNA]</scope>
</reference>
<gene>
    <name evidence="1" type="ORF">A3B37_03550</name>
</gene>
<proteinExistence type="predicted"/>
<dbReference type="Gene3D" id="3.30.160.250">
    <property type="match status" value="1"/>
</dbReference>
<evidence type="ECO:0000313" key="2">
    <source>
        <dbReference type="Proteomes" id="UP000176705"/>
    </source>
</evidence>
<dbReference type="Proteomes" id="UP000176705">
    <property type="component" value="Unassembled WGS sequence"/>
</dbReference>
<dbReference type="InterPro" id="IPR035069">
    <property type="entry name" value="TTHA1013/TTHA0281-like"/>
</dbReference>